<dbReference type="InterPro" id="IPR015421">
    <property type="entry name" value="PyrdxlP-dep_Trfase_major"/>
</dbReference>
<protein>
    <recommendedName>
        <fullName evidence="6">Aromatic amino acid beta-eliminating lyase/threonine aldolase domain-containing protein</fullName>
    </recommendedName>
</protein>
<evidence type="ECO:0000256" key="4">
    <source>
        <dbReference type="ARBA" id="ARBA00023239"/>
    </source>
</evidence>
<keyword evidence="3" id="KW-0663">Pyridoxal phosphate</keyword>
<dbReference type="PIRSF" id="PIRSF017617">
    <property type="entry name" value="Thr_aldolase"/>
    <property type="match status" value="1"/>
</dbReference>
<dbReference type="OrthoDB" id="10261951at2759"/>
<keyword evidence="8" id="KW-1185">Reference proteome</keyword>
<reference evidence="7" key="1">
    <citation type="submission" date="2021-10" db="EMBL/GenBank/DDBJ databases">
        <authorList>
            <person name="Piombo E."/>
        </authorList>
    </citation>
    <scope>NUCLEOTIDE SEQUENCE</scope>
</reference>
<dbReference type="EMBL" id="CABFNQ020000593">
    <property type="protein sequence ID" value="CAH0019918.1"/>
    <property type="molecule type" value="Genomic_DNA"/>
</dbReference>
<evidence type="ECO:0000313" key="7">
    <source>
        <dbReference type="EMBL" id="CAH0019918.1"/>
    </source>
</evidence>
<evidence type="ECO:0000256" key="2">
    <source>
        <dbReference type="ARBA" id="ARBA00006966"/>
    </source>
</evidence>
<evidence type="ECO:0000256" key="3">
    <source>
        <dbReference type="ARBA" id="ARBA00022898"/>
    </source>
</evidence>
<accession>A0A9N9VCB3</accession>
<dbReference type="AlphaFoldDB" id="A0A9N9VCB3"/>
<sequence>MGEDTLALTPKAVARLQAATEKASRHFRSDVVTVPTQAMVQSIIEATFGDDTYDTEGDPSVSALENKIAELTGKEAALWTMSGTQGNQICLRVHLTQPPHSVLVDARSHIQSNGVYLTLEDVQRNMIPEGNIHHAETRVVCLENTLAGTILPLEEAKKISEFVRSYSVPAGTNPVVMHPDGARIFDAAAAEGGSLKECTACFDSVSICLAKGLGAPMGSIIAGTKAFIERARYFKKMFGGAIRQSGMMAAAALAAMKITLPKLKTIHSLTYNISTKLEALGYKLALPAQTNMIALDLAAMEIPGSTFVEY</sequence>
<dbReference type="FunFam" id="3.40.640.10:FF:000030">
    <property type="entry name" value="Low-specificity L-threonine aldolase"/>
    <property type="match status" value="1"/>
</dbReference>
<keyword evidence="4" id="KW-0456">Lyase</keyword>
<dbReference type="PANTHER" id="PTHR48097:SF9">
    <property type="entry name" value="L-THREONINE ALDOLASE"/>
    <property type="match status" value="1"/>
</dbReference>
<organism evidence="7 8">
    <name type="scientific">Clonostachys rhizophaga</name>
    <dbReference type="NCBI Taxonomy" id="160324"/>
    <lineage>
        <taxon>Eukaryota</taxon>
        <taxon>Fungi</taxon>
        <taxon>Dikarya</taxon>
        <taxon>Ascomycota</taxon>
        <taxon>Pezizomycotina</taxon>
        <taxon>Sordariomycetes</taxon>
        <taxon>Hypocreomycetidae</taxon>
        <taxon>Hypocreales</taxon>
        <taxon>Bionectriaceae</taxon>
        <taxon>Clonostachys</taxon>
    </lineage>
</organism>
<evidence type="ECO:0000256" key="1">
    <source>
        <dbReference type="ARBA" id="ARBA00001933"/>
    </source>
</evidence>
<dbReference type="InterPro" id="IPR015424">
    <property type="entry name" value="PyrdxlP-dep_Trfase"/>
</dbReference>
<dbReference type="InterPro" id="IPR023603">
    <property type="entry name" value="Low_specificity_L-TA-like"/>
</dbReference>
<dbReference type="Gene3D" id="3.40.640.10">
    <property type="entry name" value="Type I PLP-dependent aspartate aminotransferase-like (Major domain)"/>
    <property type="match status" value="2"/>
</dbReference>
<dbReference type="GO" id="GO:0005829">
    <property type="term" value="C:cytosol"/>
    <property type="evidence" value="ECO:0007669"/>
    <property type="project" value="TreeGrafter"/>
</dbReference>
<feature type="domain" description="Aromatic amino acid beta-eliminating lyase/threonine aldolase" evidence="6">
    <location>
        <begin position="27"/>
        <end position="111"/>
    </location>
</feature>
<name>A0A9N9VCB3_9HYPO</name>
<evidence type="ECO:0000259" key="6">
    <source>
        <dbReference type="Pfam" id="PF01212"/>
    </source>
</evidence>
<dbReference type="GO" id="GO:0006567">
    <property type="term" value="P:L-threonine catabolic process"/>
    <property type="evidence" value="ECO:0007669"/>
    <property type="project" value="TreeGrafter"/>
</dbReference>
<gene>
    <name evidence="7" type="ORF">CRHIZ90672A_00013666</name>
</gene>
<feature type="domain" description="Aromatic amino acid beta-eliminating lyase/threonine aldolase" evidence="6">
    <location>
        <begin position="114"/>
        <end position="298"/>
    </location>
</feature>
<dbReference type="SUPFAM" id="SSF53383">
    <property type="entry name" value="PLP-dependent transferases"/>
    <property type="match status" value="1"/>
</dbReference>
<comment type="similarity">
    <text evidence="2">Belongs to the threonine aldolase family.</text>
</comment>
<comment type="cofactor">
    <cofactor evidence="1">
        <name>pyridoxal 5'-phosphate</name>
        <dbReference type="ChEBI" id="CHEBI:597326"/>
    </cofactor>
</comment>
<dbReference type="GO" id="GO:0006545">
    <property type="term" value="P:glycine biosynthetic process"/>
    <property type="evidence" value="ECO:0007669"/>
    <property type="project" value="TreeGrafter"/>
</dbReference>
<comment type="caution">
    <text evidence="7">The sequence shown here is derived from an EMBL/GenBank/DDBJ whole genome shotgun (WGS) entry which is preliminary data.</text>
</comment>
<dbReference type="PANTHER" id="PTHR48097">
    <property type="entry name" value="L-THREONINE ALDOLASE-RELATED"/>
    <property type="match status" value="1"/>
</dbReference>
<feature type="modified residue" description="N6-(pyridoxal phosphate)lysine" evidence="5">
    <location>
        <position position="211"/>
    </location>
</feature>
<dbReference type="Pfam" id="PF01212">
    <property type="entry name" value="Beta_elim_lyase"/>
    <property type="match status" value="2"/>
</dbReference>
<dbReference type="Proteomes" id="UP000696573">
    <property type="component" value="Unassembled WGS sequence"/>
</dbReference>
<dbReference type="InterPro" id="IPR001597">
    <property type="entry name" value="ArAA_b-elim_lyase/Thr_aldolase"/>
</dbReference>
<evidence type="ECO:0000313" key="8">
    <source>
        <dbReference type="Proteomes" id="UP000696573"/>
    </source>
</evidence>
<evidence type="ECO:0000256" key="5">
    <source>
        <dbReference type="PIRSR" id="PIRSR017617-1"/>
    </source>
</evidence>
<dbReference type="GO" id="GO:0008732">
    <property type="term" value="F:L-allo-threonine aldolase activity"/>
    <property type="evidence" value="ECO:0007669"/>
    <property type="project" value="TreeGrafter"/>
</dbReference>
<proteinExistence type="inferred from homology"/>